<sequence>MARQAGNDYFKEGRWKEAIDKYTEAINLDPNDHLAYTNRATTYSKMKNYTAAIRDCKKSIEIEPKHIKSYYRLANSLKMLFYYNESVEAYNTFLNIDPDNNLAKNERMQVRNNIFRENFEQIQPALRIKNWANCDIDPLSCKARLLAATLKFNKGNENGKNRNVKGLEEITEGIMIDERCIIMPNYLELAINTAFEQNKALSPTLSVHATILRYKQKLAQVGWDSIFPALSTNICTAFLIGKYYSIFFFDNILTLYIS</sequence>
<accession>A0A2P4PS32</accession>
<dbReference type="SMART" id="SM00028">
    <property type="entry name" value="TPR"/>
    <property type="match status" value="3"/>
</dbReference>
<dbReference type="PROSITE" id="PS50005">
    <property type="entry name" value="TPR"/>
    <property type="match status" value="3"/>
</dbReference>
<dbReference type="PROSITE" id="PS50293">
    <property type="entry name" value="TPR_REGION"/>
    <property type="match status" value="1"/>
</dbReference>
<dbReference type="InterPro" id="IPR019734">
    <property type="entry name" value="TPR_rpt"/>
</dbReference>
<keyword evidence="2 3" id="KW-0802">TPR repeat</keyword>
<dbReference type="GO" id="GO:0016020">
    <property type="term" value="C:membrane"/>
    <property type="evidence" value="ECO:0007669"/>
    <property type="project" value="TreeGrafter"/>
</dbReference>
<reference evidence="4 5" key="1">
    <citation type="journal article" date="2013" name="Proc. Natl. Acad. Sci. U.S.A.">
        <title>Genome of an arbuscular mycorrhizal fungus provides insight into the oldest plant symbiosis.</title>
        <authorList>
            <person name="Tisserant E."/>
            <person name="Malbreil M."/>
            <person name="Kuo A."/>
            <person name="Kohler A."/>
            <person name="Symeonidi A."/>
            <person name="Balestrini R."/>
            <person name="Charron P."/>
            <person name="Duensing N."/>
            <person name="Frei Dit Frey N."/>
            <person name="Gianinazzi-Pearson V."/>
            <person name="Gilbert L.B."/>
            <person name="Handa Y."/>
            <person name="Herr J.R."/>
            <person name="Hijri M."/>
            <person name="Koul R."/>
            <person name="Kawaguchi M."/>
            <person name="Krajinski F."/>
            <person name="Lammers P.J."/>
            <person name="Masclaux F.G."/>
            <person name="Murat C."/>
            <person name="Morin E."/>
            <person name="Ndikumana S."/>
            <person name="Pagni M."/>
            <person name="Petitpierre D."/>
            <person name="Requena N."/>
            <person name="Rosikiewicz P."/>
            <person name="Riley R."/>
            <person name="Saito K."/>
            <person name="San Clemente H."/>
            <person name="Shapiro H."/>
            <person name="van Tuinen D."/>
            <person name="Becard G."/>
            <person name="Bonfante P."/>
            <person name="Paszkowski U."/>
            <person name="Shachar-Hill Y.Y."/>
            <person name="Tuskan G.A."/>
            <person name="Young P.W."/>
            <person name="Sanders I.R."/>
            <person name="Henrissat B."/>
            <person name="Rensing S.A."/>
            <person name="Grigoriev I.V."/>
            <person name="Corradi N."/>
            <person name="Roux C."/>
            <person name="Martin F."/>
        </authorList>
    </citation>
    <scope>NUCLEOTIDE SEQUENCE [LARGE SCALE GENOMIC DNA]</scope>
    <source>
        <strain evidence="4 5">DAOM 197198</strain>
    </source>
</reference>
<protein>
    <submittedName>
        <fullName evidence="4">Uncharacterized protein</fullName>
    </submittedName>
</protein>
<evidence type="ECO:0000313" key="4">
    <source>
        <dbReference type="EMBL" id="POG68170.1"/>
    </source>
</evidence>
<evidence type="ECO:0000256" key="2">
    <source>
        <dbReference type="ARBA" id="ARBA00022803"/>
    </source>
</evidence>
<dbReference type="EMBL" id="AUPC02000157">
    <property type="protein sequence ID" value="POG68170.1"/>
    <property type="molecule type" value="Genomic_DNA"/>
</dbReference>
<dbReference type="VEuPathDB" id="FungiDB:RhiirFUN_012358"/>
<dbReference type="InterPro" id="IPR047150">
    <property type="entry name" value="SGT"/>
</dbReference>
<dbReference type="Pfam" id="PF13414">
    <property type="entry name" value="TPR_11"/>
    <property type="match status" value="1"/>
</dbReference>
<comment type="caution">
    <text evidence="4">The sequence shown here is derived from an EMBL/GenBank/DDBJ whole genome shotgun (WGS) entry which is preliminary data.</text>
</comment>
<dbReference type="Pfam" id="PF13181">
    <property type="entry name" value="TPR_8"/>
    <property type="match status" value="1"/>
</dbReference>
<gene>
    <name evidence="4" type="ORF">GLOIN_2v1639834</name>
</gene>
<dbReference type="PANTHER" id="PTHR45831:SF5">
    <property type="entry name" value="STI1 DOMAIN-CONTAINING PROTEIN"/>
    <property type="match status" value="1"/>
</dbReference>
<dbReference type="GO" id="GO:0060090">
    <property type="term" value="F:molecular adaptor activity"/>
    <property type="evidence" value="ECO:0007669"/>
    <property type="project" value="TreeGrafter"/>
</dbReference>
<evidence type="ECO:0000256" key="3">
    <source>
        <dbReference type="PROSITE-ProRule" id="PRU00339"/>
    </source>
</evidence>
<dbReference type="PANTHER" id="PTHR45831">
    <property type="entry name" value="LD24721P"/>
    <property type="match status" value="1"/>
</dbReference>
<feature type="repeat" description="TPR" evidence="3">
    <location>
        <begin position="33"/>
        <end position="66"/>
    </location>
</feature>
<evidence type="ECO:0000256" key="1">
    <source>
        <dbReference type="ARBA" id="ARBA00022737"/>
    </source>
</evidence>
<dbReference type="SUPFAM" id="SSF48452">
    <property type="entry name" value="TPR-like"/>
    <property type="match status" value="1"/>
</dbReference>
<dbReference type="InterPro" id="IPR011990">
    <property type="entry name" value="TPR-like_helical_dom_sf"/>
</dbReference>
<dbReference type="Gene3D" id="1.25.40.10">
    <property type="entry name" value="Tetratricopeptide repeat domain"/>
    <property type="match status" value="1"/>
</dbReference>
<evidence type="ECO:0000313" key="5">
    <source>
        <dbReference type="Proteomes" id="UP000018888"/>
    </source>
</evidence>
<organism evidence="4 5">
    <name type="scientific">Rhizophagus irregularis (strain DAOM 181602 / DAOM 197198 / MUCL 43194)</name>
    <name type="common">Arbuscular mycorrhizal fungus</name>
    <name type="synonym">Glomus intraradices</name>
    <dbReference type="NCBI Taxonomy" id="747089"/>
    <lineage>
        <taxon>Eukaryota</taxon>
        <taxon>Fungi</taxon>
        <taxon>Fungi incertae sedis</taxon>
        <taxon>Mucoromycota</taxon>
        <taxon>Glomeromycotina</taxon>
        <taxon>Glomeromycetes</taxon>
        <taxon>Glomerales</taxon>
        <taxon>Glomeraceae</taxon>
        <taxon>Rhizophagus</taxon>
    </lineage>
</organism>
<feature type="repeat" description="TPR" evidence="3">
    <location>
        <begin position="2"/>
        <end position="32"/>
    </location>
</feature>
<name>A0A2P4PS32_RHIID</name>
<dbReference type="Proteomes" id="UP000018888">
    <property type="component" value="Unassembled WGS sequence"/>
</dbReference>
<keyword evidence="1" id="KW-0677">Repeat</keyword>
<dbReference type="AlphaFoldDB" id="A0A2P4PS32"/>
<feature type="repeat" description="TPR" evidence="3">
    <location>
        <begin position="67"/>
        <end position="100"/>
    </location>
</feature>
<keyword evidence="5" id="KW-1185">Reference proteome</keyword>
<reference evidence="4 5" key="2">
    <citation type="journal article" date="2018" name="New Phytol.">
        <title>High intraspecific genome diversity in the model arbuscular mycorrhizal symbiont Rhizophagus irregularis.</title>
        <authorList>
            <person name="Chen E.C.H."/>
            <person name="Morin E."/>
            <person name="Beaudet D."/>
            <person name="Noel J."/>
            <person name="Yildirir G."/>
            <person name="Ndikumana S."/>
            <person name="Charron P."/>
            <person name="St-Onge C."/>
            <person name="Giorgi J."/>
            <person name="Kruger M."/>
            <person name="Marton T."/>
            <person name="Ropars J."/>
            <person name="Grigoriev I.V."/>
            <person name="Hainaut M."/>
            <person name="Henrissat B."/>
            <person name="Roux C."/>
            <person name="Martin F."/>
            <person name="Corradi N."/>
        </authorList>
    </citation>
    <scope>NUCLEOTIDE SEQUENCE [LARGE SCALE GENOMIC DNA]</scope>
    <source>
        <strain evidence="4 5">DAOM 197198</strain>
    </source>
</reference>
<dbReference type="GO" id="GO:0006620">
    <property type="term" value="P:post-translational protein targeting to endoplasmic reticulum membrane"/>
    <property type="evidence" value="ECO:0007669"/>
    <property type="project" value="TreeGrafter"/>
</dbReference>
<proteinExistence type="predicted"/>
<dbReference type="GO" id="GO:0072380">
    <property type="term" value="C:TRC complex"/>
    <property type="evidence" value="ECO:0007669"/>
    <property type="project" value="TreeGrafter"/>
</dbReference>